<dbReference type="PIRSF" id="PIRSF000151">
    <property type="entry name" value="GPR"/>
    <property type="match status" value="1"/>
</dbReference>
<dbReference type="InterPro" id="IPR000965">
    <property type="entry name" value="GPR_dom"/>
</dbReference>
<dbReference type="InterPro" id="IPR016163">
    <property type="entry name" value="Ald_DH_C"/>
</dbReference>
<gene>
    <name evidence="7" type="primary">proA</name>
    <name evidence="9" type="ORF">GCM10022278_00790</name>
</gene>
<comment type="function">
    <text evidence="7">Catalyzes the NADPH-dependent reduction of L-glutamate 5-phosphate into L-glutamate 5-semialdehyde and phosphate. The product spontaneously undergoes cyclization to form 1-pyrroline-5-carboxylate.</text>
</comment>
<dbReference type="InterPro" id="IPR012134">
    <property type="entry name" value="Glu-5-SA_DH"/>
</dbReference>
<evidence type="ECO:0000256" key="1">
    <source>
        <dbReference type="ARBA" id="ARBA00004985"/>
    </source>
</evidence>
<accession>A0ABP7NFA1</accession>
<evidence type="ECO:0000259" key="8">
    <source>
        <dbReference type="Pfam" id="PF00171"/>
    </source>
</evidence>
<dbReference type="PANTHER" id="PTHR11063">
    <property type="entry name" value="GLUTAMATE SEMIALDEHYDE DEHYDROGENASE"/>
    <property type="match status" value="1"/>
</dbReference>
<dbReference type="Gene3D" id="3.40.309.10">
    <property type="entry name" value="Aldehyde Dehydrogenase, Chain A, domain 2"/>
    <property type="match status" value="1"/>
</dbReference>
<sequence length="428" mass="45570">MTTVSSEAAQQDVQAYMQSVGKAARAASRQLARASTKMRNDALLAIAEQLGNSRESLAEANRLDMAAGRDSGLDAALLDRLELTPSRIDAMITGLREVAALPDPIGEISDMSYRPSGIQVGKMRVPLGVIGIIYESRPNVTVEAASLCLKSGNATILRGGSEALHSNLAIAECISAALASSGLDAAAVQIVNTADRAAVGELITMPDYVDVIVPRGGKGLIERISRDSKVPVIKHLDGNCHVYVDADADLTKALAITFNSKTHRYGTCNTAESLLVDAAIAEAFLPQIGERLKAAGVEIRGCDQTRRYLPDASAAAEADWFEEYLAPIIAVKVISGLDEAIEHINTYSSHHTESIVTENYTRARRFLTEVDSSSVMVNASTRFADGFEYGLGAEIGISTDKLHARGPVGLQGLTSQKYIVFGDGHIRG</sequence>
<comment type="caution">
    <text evidence="9">The sequence shown here is derived from an EMBL/GenBank/DDBJ whole genome shotgun (WGS) entry which is preliminary data.</text>
</comment>
<dbReference type="NCBIfam" id="NF001221">
    <property type="entry name" value="PRK00197.1"/>
    <property type="match status" value="1"/>
</dbReference>
<dbReference type="RefSeq" id="WP_344802145.1">
    <property type="nucleotide sequence ID" value="NZ_BAABBO010000001.1"/>
</dbReference>
<evidence type="ECO:0000256" key="4">
    <source>
        <dbReference type="ARBA" id="ARBA00022857"/>
    </source>
</evidence>
<name>A0ABP7NFA1_9GAMM</name>
<comment type="subcellular location">
    <subcellularLocation>
        <location evidence="7">Cytoplasm</location>
    </subcellularLocation>
</comment>
<comment type="pathway">
    <text evidence="1 7">Amino-acid biosynthesis; L-proline biosynthesis; L-glutamate 5-semialdehyde from L-glutamate: step 2/2.</text>
</comment>
<evidence type="ECO:0000256" key="5">
    <source>
        <dbReference type="ARBA" id="ARBA00023002"/>
    </source>
</evidence>
<dbReference type="InterPro" id="IPR016161">
    <property type="entry name" value="Ald_DH/histidinol_DH"/>
</dbReference>
<comment type="catalytic activity">
    <reaction evidence="6 7">
        <text>L-glutamate 5-semialdehyde + phosphate + NADP(+) = L-glutamyl 5-phosphate + NADPH + H(+)</text>
        <dbReference type="Rhea" id="RHEA:19541"/>
        <dbReference type="ChEBI" id="CHEBI:15378"/>
        <dbReference type="ChEBI" id="CHEBI:43474"/>
        <dbReference type="ChEBI" id="CHEBI:57783"/>
        <dbReference type="ChEBI" id="CHEBI:58066"/>
        <dbReference type="ChEBI" id="CHEBI:58274"/>
        <dbReference type="ChEBI" id="CHEBI:58349"/>
        <dbReference type="EC" id="1.2.1.41"/>
    </reaction>
</comment>
<evidence type="ECO:0000256" key="3">
    <source>
        <dbReference type="ARBA" id="ARBA00022650"/>
    </source>
</evidence>
<dbReference type="PANTHER" id="PTHR11063:SF8">
    <property type="entry name" value="DELTA-1-PYRROLINE-5-CARBOXYLATE SYNTHASE"/>
    <property type="match status" value="1"/>
</dbReference>
<dbReference type="HAMAP" id="MF_00412">
    <property type="entry name" value="ProA"/>
    <property type="match status" value="1"/>
</dbReference>
<feature type="domain" description="Aldehyde dehydrogenase" evidence="8">
    <location>
        <begin position="322"/>
        <end position="384"/>
    </location>
</feature>
<dbReference type="NCBIfam" id="TIGR00407">
    <property type="entry name" value="proA"/>
    <property type="match status" value="1"/>
</dbReference>
<evidence type="ECO:0000313" key="9">
    <source>
        <dbReference type="EMBL" id="GAA3945443.1"/>
    </source>
</evidence>
<keyword evidence="7" id="KW-0963">Cytoplasm</keyword>
<dbReference type="InterPro" id="IPR015590">
    <property type="entry name" value="Aldehyde_DH_dom"/>
</dbReference>
<comment type="similarity">
    <text evidence="7">Belongs to the gamma-glutamyl phosphate reductase family.</text>
</comment>
<dbReference type="EC" id="1.2.1.41" evidence="7"/>
<organism evidence="9 10">
    <name type="scientific">Allohahella marinimesophila</name>
    <dbReference type="NCBI Taxonomy" id="1054972"/>
    <lineage>
        <taxon>Bacteria</taxon>
        <taxon>Pseudomonadati</taxon>
        <taxon>Pseudomonadota</taxon>
        <taxon>Gammaproteobacteria</taxon>
        <taxon>Oceanospirillales</taxon>
        <taxon>Hahellaceae</taxon>
        <taxon>Allohahella</taxon>
    </lineage>
</organism>
<dbReference type="InterPro" id="IPR016162">
    <property type="entry name" value="Ald_DH_N"/>
</dbReference>
<dbReference type="EMBL" id="BAABBO010000001">
    <property type="protein sequence ID" value="GAA3945443.1"/>
    <property type="molecule type" value="Genomic_DNA"/>
</dbReference>
<keyword evidence="3 7" id="KW-0641">Proline biosynthesis</keyword>
<dbReference type="Pfam" id="PF00171">
    <property type="entry name" value="Aldedh"/>
    <property type="match status" value="2"/>
</dbReference>
<evidence type="ECO:0000256" key="2">
    <source>
        <dbReference type="ARBA" id="ARBA00022605"/>
    </source>
</evidence>
<evidence type="ECO:0000256" key="7">
    <source>
        <dbReference type="HAMAP-Rule" id="MF_00412"/>
    </source>
</evidence>
<feature type="domain" description="Aldehyde dehydrogenase" evidence="8">
    <location>
        <begin position="16"/>
        <end position="295"/>
    </location>
</feature>
<reference evidence="10" key="1">
    <citation type="journal article" date="2019" name="Int. J. Syst. Evol. Microbiol.">
        <title>The Global Catalogue of Microorganisms (GCM) 10K type strain sequencing project: providing services to taxonomists for standard genome sequencing and annotation.</title>
        <authorList>
            <consortium name="The Broad Institute Genomics Platform"/>
            <consortium name="The Broad Institute Genome Sequencing Center for Infectious Disease"/>
            <person name="Wu L."/>
            <person name="Ma J."/>
        </authorList>
    </citation>
    <scope>NUCLEOTIDE SEQUENCE [LARGE SCALE GENOMIC DNA]</scope>
    <source>
        <strain evidence="10">JCM 17555</strain>
    </source>
</reference>
<dbReference type="CDD" id="cd07079">
    <property type="entry name" value="ALDH_F18-19_ProA-GPR"/>
    <property type="match status" value="1"/>
</dbReference>
<protein>
    <recommendedName>
        <fullName evidence="7">Gamma-glutamyl phosphate reductase</fullName>
        <shortName evidence="7">GPR</shortName>
        <ecNumber evidence="7">1.2.1.41</ecNumber>
    </recommendedName>
    <alternativeName>
        <fullName evidence="7">Glutamate-5-semialdehyde dehydrogenase</fullName>
    </alternativeName>
    <alternativeName>
        <fullName evidence="7">Glutamyl-gamma-semialdehyde dehydrogenase</fullName>
        <shortName evidence="7">GSA dehydrogenase</shortName>
    </alternativeName>
</protein>
<evidence type="ECO:0000256" key="6">
    <source>
        <dbReference type="ARBA" id="ARBA00049024"/>
    </source>
</evidence>
<dbReference type="Proteomes" id="UP001501337">
    <property type="component" value="Unassembled WGS sequence"/>
</dbReference>
<keyword evidence="4 7" id="KW-0521">NADP</keyword>
<dbReference type="Gene3D" id="3.40.605.10">
    <property type="entry name" value="Aldehyde Dehydrogenase, Chain A, domain 1"/>
    <property type="match status" value="1"/>
</dbReference>
<keyword evidence="5 7" id="KW-0560">Oxidoreductase</keyword>
<dbReference type="SUPFAM" id="SSF53720">
    <property type="entry name" value="ALDH-like"/>
    <property type="match status" value="1"/>
</dbReference>
<keyword evidence="2 7" id="KW-0028">Amino-acid biosynthesis</keyword>
<keyword evidence="10" id="KW-1185">Reference proteome</keyword>
<evidence type="ECO:0000313" key="10">
    <source>
        <dbReference type="Proteomes" id="UP001501337"/>
    </source>
</evidence>
<proteinExistence type="inferred from homology"/>